<dbReference type="AlphaFoldDB" id="B0PDW2"/>
<reference evidence="1" key="2">
    <citation type="submission" date="2013-09" db="EMBL/GenBank/DDBJ databases">
        <title>Draft genome sequence of Anaerotruncus colihominis(DSM 17241).</title>
        <authorList>
            <person name="Sudarsanam P."/>
            <person name="Ley R."/>
            <person name="Guruge J."/>
            <person name="Turnbaugh P.J."/>
            <person name="Mahowald M."/>
            <person name="Liep D."/>
            <person name="Gordon J."/>
        </authorList>
    </citation>
    <scope>NUCLEOTIDE SEQUENCE</scope>
    <source>
        <strain evidence="1">DSM 17241</strain>
    </source>
</reference>
<dbReference type="HOGENOM" id="CLU_3211623_0_0_9"/>
<evidence type="ECO:0000313" key="2">
    <source>
        <dbReference type="Proteomes" id="UP000003803"/>
    </source>
</evidence>
<sequence length="44" mass="4674">MRPSDGKTAAKQRTAHVTPQLKPALLVLLPLLRQTSPKGLAAVV</sequence>
<organism evidence="1 2">
    <name type="scientific">Anaerotruncus colihominis DSM 17241</name>
    <dbReference type="NCBI Taxonomy" id="445972"/>
    <lineage>
        <taxon>Bacteria</taxon>
        <taxon>Bacillati</taxon>
        <taxon>Bacillota</taxon>
        <taxon>Clostridia</taxon>
        <taxon>Eubacteriales</taxon>
        <taxon>Oscillospiraceae</taxon>
        <taxon>Anaerotruncus</taxon>
    </lineage>
</organism>
<evidence type="ECO:0000313" key="1">
    <source>
        <dbReference type="EMBL" id="EDS10151.1"/>
    </source>
</evidence>
<name>B0PDW2_9FIRM</name>
<gene>
    <name evidence="1" type="ORF">ANACOL_02747</name>
</gene>
<reference evidence="1" key="1">
    <citation type="submission" date="2007-11" db="EMBL/GenBank/DDBJ databases">
        <authorList>
            <person name="Fulton L."/>
            <person name="Clifton S."/>
            <person name="Fulton B."/>
            <person name="Xu J."/>
            <person name="Minx P."/>
            <person name="Pepin K.H."/>
            <person name="Johnson M."/>
            <person name="Thiruvilangam P."/>
            <person name="Bhonagiri V."/>
            <person name="Nash W.E."/>
            <person name="Mardis E.R."/>
            <person name="Wilson R.K."/>
        </authorList>
    </citation>
    <scope>NUCLEOTIDE SEQUENCE [LARGE SCALE GENOMIC DNA]</scope>
    <source>
        <strain evidence="1">DSM 17241</strain>
    </source>
</reference>
<dbReference type="EMBL" id="ABGD02000024">
    <property type="protein sequence ID" value="EDS10151.1"/>
    <property type="molecule type" value="Genomic_DNA"/>
</dbReference>
<accession>B0PDW2</accession>
<dbReference type="Proteomes" id="UP000003803">
    <property type="component" value="Unassembled WGS sequence"/>
</dbReference>
<keyword evidence="2" id="KW-1185">Reference proteome</keyword>
<protein>
    <submittedName>
        <fullName evidence="1">Uncharacterized protein</fullName>
    </submittedName>
</protein>
<proteinExistence type="predicted"/>
<comment type="caution">
    <text evidence="1">The sequence shown here is derived from an EMBL/GenBank/DDBJ whole genome shotgun (WGS) entry which is preliminary data.</text>
</comment>